<reference evidence="1" key="1">
    <citation type="journal article" date="2011" name="PLoS ONE">
        <title>The entomopathogenic bacterial endosymbionts xenorhabdus and photorhabdus: convergent lifestyles from divergent genomes.</title>
        <authorList>
            <person name="Chaston J.M."/>
            <person name="Suen G."/>
            <person name="Tucker S.L."/>
            <person name="Andersen A.W."/>
            <person name="Bhasin A."/>
            <person name="Bode E."/>
            <person name="Bode H.B."/>
            <person name="Brachmann A.O."/>
            <person name="Cowles C.E."/>
            <person name="Cowles K.N."/>
            <person name="Darby C."/>
            <person name="de Leon L."/>
            <person name="Drace K."/>
            <person name="Du Z."/>
            <person name="Givaudan A."/>
            <person name="Herbert Tran E.E."/>
            <person name="Jewell K.A."/>
            <person name="Knack J.J."/>
            <person name="Krasomil-Osterfeld K.C."/>
            <person name="Kukor R."/>
            <person name="Lanois A."/>
            <person name="Latreille P."/>
            <person name="Leimgruber N.K."/>
            <person name="Lipke C.M."/>
            <person name="Liu R."/>
            <person name="Lu X."/>
            <person name="Martens E.C."/>
            <person name="Marri P.R."/>
            <person name="Medigue C."/>
            <person name="Menard M.L."/>
            <person name="Miller N.M."/>
            <person name="Morales-Soto N."/>
            <person name="Norton S."/>
            <person name="Ogier J.C."/>
            <person name="Orchard S.S."/>
            <person name="Park D."/>
            <person name="Park Y."/>
            <person name="Qurollo B.A."/>
            <person name="Sugar D.R."/>
            <person name="Richards G.R."/>
            <person name="Rouy Z."/>
            <person name="Slominski B."/>
            <person name="Slominski K."/>
            <person name="Snyder H."/>
            <person name="Tjaden B.C."/>
            <person name="van der Hoeven R."/>
            <person name="Welch R.D."/>
            <person name="Wheeler C."/>
            <person name="Xiang B."/>
            <person name="Barbazuk B."/>
            <person name="Gaudriault S."/>
            <person name="Goodner B."/>
            <person name="Slater S.C."/>
            <person name="Forst S."/>
            <person name="Goldman B.S."/>
            <person name="Goodrich-Blair H."/>
        </authorList>
    </citation>
    <scope>NUCLEOTIDE SEQUENCE [LARGE SCALE GENOMIC DNA]</scope>
    <source>
        <strain evidence="1">SS-2004</strain>
    </source>
</reference>
<protein>
    <submittedName>
        <fullName evidence="1">Uncharacterized protein</fullName>
    </submittedName>
</protein>
<dbReference type="EMBL" id="FN667741">
    <property type="protein sequence ID" value="CBJ82123.1"/>
    <property type="molecule type" value="Genomic_DNA"/>
</dbReference>
<name>D3V8G1_XENBS</name>
<evidence type="ECO:0000313" key="2">
    <source>
        <dbReference type="Proteomes" id="UP000002045"/>
    </source>
</evidence>
<proteinExistence type="predicted"/>
<gene>
    <name evidence="1" type="ordered locus">XBJ1_2999</name>
</gene>
<accession>D3V8G1</accession>
<organism evidence="1 2">
    <name type="scientific">Xenorhabdus bovienii (strain SS-2004)</name>
    <name type="common">Xenorhabdus nematophila subsp. bovienii</name>
    <dbReference type="NCBI Taxonomy" id="406818"/>
    <lineage>
        <taxon>Bacteria</taxon>
        <taxon>Pseudomonadati</taxon>
        <taxon>Pseudomonadota</taxon>
        <taxon>Gammaproteobacteria</taxon>
        <taxon>Enterobacterales</taxon>
        <taxon>Morganellaceae</taxon>
        <taxon>Xenorhabdus</taxon>
    </lineage>
</organism>
<sequence length="29" mass="3174">MVGSQTLQSPVIQDEQLTATQFAQQPNRG</sequence>
<dbReference type="HOGENOM" id="CLU_3410532_0_0_6"/>
<dbReference type="AlphaFoldDB" id="D3V8G1"/>
<dbReference type="Proteomes" id="UP000002045">
    <property type="component" value="Chromosome"/>
</dbReference>
<dbReference type="KEGG" id="xbo:XBJ1_2999"/>
<evidence type="ECO:0000313" key="1">
    <source>
        <dbReference type="EMBL" id="CBJ82123.1"/>
    </source>
</evidence>